<dbReference type="Proteomes" id="UP000218231">
    <property type="component" value="Unassembled WGS sequence"/>
</dbReference>
<dbReference type="GO" id="GO:0035869">
    <property type="term" value="C:ciliary transition zone"/>
    <property type="evidence" value="ECO:0007669"/>
    <property type="project" value="TreeGrafter"/>
</dbReference>
<dbReference type="GO" id="GO:1904491">
    <property type="term" value="P:protein localization to ciliary transition zone"/>
    <property type="evidence" value="ECO:0007669"/>
    <property type="project" value="TreeGrafter"/>
</dbReference>
<dbReference type="GO" id="GO:0090090">
    <property type="term" value="P:negative regulation of canonical Wnt signaling pathway"/>
    <property type="evidence" value="ECO:0007669"/>
    <property type="project" value="InterPro"/>
</dbReference>
<keyword evidence="3" id="KW-1185">Reference proteome</keyword>
<dbReference type="Pfam" id="PF26187">
    <property type="entry name" value="Ig_NPHP4_4th"/>
    <property type="match status" value="1"/>
</dbReference>
<dbReference type="InterPro" id="IPR029775">
    <property type="entry name" value="NPHP4"/>
</dbReference>
<dbReference type="AlphaFoldDB" id="A0A2A2LQ19"/>
<dbReference type="GO" id="GO:0036064">
    <property type="term" value="C:ciliary basal body"/>
    <property type="evidence" value="ECO:0007669"/>
    <property type="project" value="TreeGrafter"/>
</dbReference>
<protein>
    <recommendedName>
        <fullName evidence="1">NPHP4 Ig-like domain-containing protein</fullName>
    </recommendedName>
</protein>
<dbReference type="PANTHER" id="PTHR31043">
    <property type="entry name" value="NEPHROCYSTIN-4"/>
    <property type="match status" value="1"/>
</dbReference>
<evidence type="ECO:0000259" key="1">
    <source>
        <dbReference type="Pfam" id="PF26187"/>
    </source>
</evidence>
<dbReference type="InterPro" id="IPR058685">
    <property type="entry name" value="Ig_NPHP4_4th"/>
</dbReference>
<gene>
    <name evidence="2" type="ORF">WR25_13136</name>
</gene>
<dbReference type="STRING" id="2018661.A0A2A2LQ19"/>
<organism evidence="2 3">
    <name type="scientific">Diploscapter pachys</name>
    <dbReference type="NCBI Taxonomy" id="2018661"/>
    <lineage>
        <taxon>Eukaryota</taxon>
        <taxon>Metazoa</taxon>
        <taxon>Ecdysozoa</taxon>
        <taxon>Nematoda</taxon>
        <taxon>Chromadorea</taxon>
        <taxon>Rhabditida</taxon>
        <taxon>Rhabditina</taxon>
        <taxon>Rhabditomorpha</taxon>
        <taxon>Rhabditoidea</taxon>
        <taxon>Rhabditidae</taxon>
        <taxon>Diploscapter</taxon>
    </lineage>
</organism>
<name>A0A2A2LQ19_9BILA</name>
<feature type="domain" description="NPHP4 Ig-like" evidence="1">
    <location>
        <begin position="96"/>
        <end position="193"/>
    </location>
</feature>
<dbReference type="OrthoDB" id="313446at2759"/>
<accession>A0A2A2LQ19</accession>
<comment type="caution">
    <text evidence="2">The sequence shown here is derived from an EMBL/GenBank/DDBJ whole genome shotgun (WGS) entry which is preliminary data.</text>
</comment>
<reference evidence="2 3" key="1">
    <citation type="journal article" date="2017" name="Curr. Biol.">
        <title>Genome architecture and evolution of a unichromosomal asexual nematode.</title>
        <authorList>
            <person name="Fradin H."/>
            <person name="Zegar C."/>
            <person name="Gutwein M."/>
            <person name="Lucas J."/>
            <person name="Kovtun M."/>
            <person name="Corcoran D."/>
            <person name="Baugh L.R."/>
            <person name="Kiontke K."/>
            <person name="Gunsalus K."/>
            <person name="Fitch D.H."/>
            <person name="Piano F."/>
        </authorList>
    </citation>
    <scope>NUCLEOTIDE SEQUENCE [LARGE SCALE GENOMIC DNA]</scope>
    <source>
        <strain evidence="2">PF1309</strain>
    </source>
</reference>
<proteinExistence type="predicted"/>
<dbReference type="PANTHER" id="PTHR31043:SF3">
    <property type="entry name" value="NEPHROCYSTIN-4"/>
    <property type="match status" value="1"/>
</dbReference>
<evidence type="ECO:0000313" key="3">
    <source>
        <dbReference type="Proteomes" id="UP000218231"/>
    </source>
</evidence>
<evidence type="ECO:0000313" key="2">
    <source>
        <dbReference type="EMBL" id="PAV88270.1"/>
    </source>
</evidence>
<dbReference type="GO" id="GO:0097730">
    <property type="term" value="C:non-motile cilium"/>
    <property type="evidence" value="ECO:0007669"/>
    <property type="project" value="InterPro"/>
</dbReference>
<dbReference type="GO" id="GO:0097546">
    <property type="term" value="C:ciliary base"/>
    <property type="evidence" value="ECO:0007669"/>
    <property type="project" value="TreeGrafter"/>
</dbReference>
<sequence length="194" mass="21627">MTDLERGRTTLCARTRAPDGAALIELFSSSPAIQCLTPRPILTDSKSNAPGAILIGYEPHTTSSDVSLISAIDASTQTLLTTWIIYSTAEMPNVTKQFEIRIPIEHEDNVITKQLSISNRYSIPRSFRINISKPQLVQVNPTELKNLQPGISVPISLYFPNVVRKPMSVEVLLYILHMDTGTEEETFSMLLTYF</sequence>
<dbReference type="EMBL" id="LIAE01006522">
    <property type="protein sequence ID" value="PAV88270.1"/>
    <property type="molecule type" value="Genomic_DNA"/>
</dbReference>